<dbReference type="AlphaFoldDB" id="A0A8X6FMY5"/>
<name>A0A8X6FMY5_TRICU</name>
<dbReference type="EMBL" id="BMAO01032565">
    <property type="protein sequence ID" value="GFQ83189.1"/>
    <property type="molecule type" value="Genomic_DNA"/>
</dbReference>
<protein>
    <submittedName>
        <fullName evidence="1">Uncharacterized protein</fullName>
    </submittedName>
</protein>
<accession>A0A8X6FMY5</accession>
<evidence type="ECO:0000313" key="1">
    <source>
        <dbReference type="EMBL" id="GFQ83189.1"/>
    </source>
</evidence>
<sequence>MRRKHRLVSNLHVLMTPQTSSKLRMSHCIQSTEHRGRTSTENLLDASRSTSTGEIMAGDPTLQKIVEEKDKVQLQDVIQAASKDIHSSWTRISK</sequence>
<keyword evidence="2" id="KW-1185">Reference proteome</keyword>
<reference evidence="1" key="1">
    <citation type="submission" date="2020-07" db="EMBL/GenBank/DDBJ databases">
        <title>Multicomponent nature underlies the extraordinary mechanical properties of spider dragline silk.</title>
        <authorList>
            <person name="Kono N."/>
            <person name="Nakamura H."/>
            <person name="Mori M."/>
            <person name="Yoshida Y."/>
            <person name="Ohtoshi R."/>
            <person name="Malay A.D."/>
            <person name="Moran D.A.P."/>
            <person name="Tomita M."/>
            <person name="Numata K."/>
            <person name="Arakawa K."/>
        </authorList>
    </citation>
    <scope>NUCLEOTIDE SEQUENCE</scope>
</reference>
<comment type="caution">
    <text evidence="1">The sequence shown here is derived from an EMBL/GenBank/DDBJ whole genome shotgun (WGS) entry which is preliminary data.</text>
</comment>
<dbReference type="Proteomes" id="UP000887116">
    <property type="component" value="Unassembled WGS sequence"/>
</dbReference>
<proteinExistence type="predicted"/>
<gene>
    <name evidence="1" type="ORF">TNCT_100181</name>
</gene>
<evidence type="ECO:0000313" key="2">
    <source>
        <dbReference type="Proteomes" id="UP000887116"/>
    </source>
</evidence>
<organism evidence="1 2">
    <name type="scientific">Trichonephila clavata</name>
    <name type="common">Joro spider</name>
    <name type="synonym">Nephila clavata</name>
    <dbReference type="NCBI Taxonomy" id="2740835"/>
    <lineage>
        <taxon>Eukaryota</taxon>
        <taxon>Metazoa</taxon>
        <taxon>Ecdysozoa</taxon>
        <taxon>Arthropoda</taxon>
        <taxon>Chelicerata</taxon>
        <taxon>Arachnida</taxon>
        <taxon>Araneae</taxon>
        <taxon>Araneomorphae</taxon>
        <taxon>Entelegynae</taxon>
        <taxon>Araneoidea</taxon>
        <taxon>Nephilidae</taxon>
        <taxon>Trichonephila</taxon>
    </lineage>
</organism>